<dbReference type="InterPro" id="IPR002508">
    <property type="entry name" value="MurNAc-LAA_cat"/>
</dbReference>
<keyword evidence="3 7" id="KW-0378">Hydrolase</keyword>
<sequence>MFRFCIFLFVLVGLISSDPTVSAQPTGLPEAGQPSAPISSSPGQLYEQAKFYFNELQNNSTLARSRENWLKGTRNFRKVYLLTPKSGQAPACLYMLGNMYRSMYERFSLGIDLEESLSYYKDASRLFPEHTLADDALYLEALLYLEFKKDPKNATIALEKIIAQYPQGDFHAKAAEKLKTLSRDYDIPLPRSLVDNSQINQLVTIHPVKFWSSPEYTRIVVMADSPVTYSEIVVKEPQGPPKKLYIDFNNSYIPPDQRRRIAVQQAFLKQMRIDQIRADTVRVFLDVDEIDSYKIFSLPNPFRIIIDVHGARQSAVTAAKKPTVGKPAGSTPASSESPQSELTDIQQQPPAAEGEKQPATAVVVIRQDQKKRLLPPPAMPKEDALPKGQSKLSLAQQLGLGVRKIVLDPGHGGKDPGAIANQMQEKDIVLKIAQILKPKLAKQLNCEVILTRNEDIFLPLEERTAIANTEEADLFISLHLNAHPSQETRGLETYFLNLSTNAEAMRVAAMENATSTHQMSDLEGILSDILKNSKIDESSRLAKYVHKSMLTGLDGKNFGDVKNLGVKQAPFYVLIGAQMPSILLEIAFISNQIDAENLKNQQFVETVTDEIVKGISLYVQTTTASLSASP</sequence>
<dbReference type="Gene3D" id="3.40.630.40">
    <property type="entry name" value="Zn-dependent exopeptidases"/>
    <property type="match status" value="1"/>
</dbReference>
<dbReference type="Gene3D" id="1.25.40.10">
    <property type="entry name" value="Tetratricopeptide repeat domain"/>
    <property type="match status" value="1"/>
</dbReference>
<feature type="chain" id="PRO_5032872828" description="N-acetylmuramoyl-L-alanine amidase" evidence="5">
    <location>
        <begin position="24"/>
        <end position="630"/>
    </location>
</feature>
<feature type="signal peptide" evidence="5">
    <location>
        <begin position="1"/>
        <end position="23"/>
    </location>
</feature>
<organism evidence="7 8">
    <name type="scientific">Desulfoprunum benzoelyticum</name>
    <dbReference type="NCBI Taxonomy" id="1506996"/>
    <lineage>
        <taxon>Bacteria</taxon>
        <taxon>Pseudomonadati</taxon>
        <taxon>Thermodesulfobacteriota</taxon>
        <taxon>Desulfobulbia</taxon>
        <taxon>Desulfobulbales</taxon>
        <taxon>Desulfobulbaceae</taxon>
        <taxon>Desulfoprunum</taxon>
    </lineage>
</organism>
<accession>A0A840V170</accession>
<gene>
    <name evidence="7" type="ORF">HNQ81_000651</name>
</gene>
<dbReference type="InterPro" id="IPR011990">
    <property type="entry name" value="TPR-like_helical_dom_sf"/>
</dbReference>
<dbReference type="SUPFAM" id="SSF53187">
    <property type="entry name" value="Zn-dependent exopeptidases"/>
    <property type="match status" value="1"/>
</dbReference>
<feature type="domain" description="MurNAc-LAA" evidence="6">
    <location>
        <begin position="464"/>
        <end position="616"/>
    </location>
</feature>
<dbReference type="PANTHER" id="PTHR30404">
    <property type="entry name" value="N-ACETYLMURAMOYL-L-ALANINE AMIDASE"/>
    <property type="match status" value="1"/>
</dbReference>
<dbReference type="FunFam" id="3.40.630.40:FF:000005">
    <property type="entry name" value="N-acetylmuramoyl-L-alanine amidase (AmiA)"/>
    <property type="match status" value="1"/>
</dbReference>
<dbReference type="Gene3D" id="2.60.40.3500">
    <property type="match status" value="1"/>
</dbReference>
<evidence type="ECO:0000256" key="2">
    <source>
        <dbReference type="ARBA" id="ARBA00011901"/>
    </source>
</evidence>
<dbReference type="GO" id="GO:0009253">
    <property type="term" value="P:peptidoglycan catabolic process"/>
    <property type="evidence" value="ECO:0007669"/>
    <property type="project" value="InterPro"/>
</dbReference>
<dbReference type="Pfam" id="PF11741">
    <property type="entry name" value="AMIN"/>
    <property type="match status" value="1"/>
</dbReference>
<evidence type="ECO:0000256" key="4">
    <source>
        <dbReference type="SAM" id="MobiDB-lite"/>
    </source>
</evidence>
<dbReference type="SUPFAM" id="SSF48452">
    <property type="entry name" value="TPR-like"/>
    <property type="match status" value="1"/>
</dbReference>
<evidence type="ECO:0000259" key="6">
    <source>
        <dbReference type="SMART" id="SM00646"/>
    </source>
</evidence>
<dbReference type="SMART" id="SM00646">
    <property type="entry name" value="Ami_3"/>
    <property type="match status" value="1"/>
</dbReference>
<dbReference type="InterPro" id="IPR050695">
    <property type="entry name" value="N-acetylmuramoyl_amidase_3"/>
</dbReference>
<dbReference type="Pfam" id="PF01520">
    <property type="entry name" value="Amidase_3"/>
    <property type="match status" value="1"/>
</dbReference>
<reference evidence="7 8" key="1">
    <citation type="submission" date="2020-08" db="EMBL/GenBank/DDBJ databases">
        <title>Genomic Encyclopedia of Type Strains, Phase IV (KMG-IV): sequencing the most valuable type-strain genomes for metagenomic binning, comparative biology and taxonomic classification.</title>
        <authorList>
            <person name="Goeker M."/>
        </authorList>
    </citation>
    <scope>NUCLEOTIDE SEQUENCE [LARGE SCALE GENOMIC DNA]</scope>
    <source>
        <strain evidence="7 8">DSM 28570</strain>
    </source>
</reference>
<evidence type="ECO:0000256" key="5">
    <source>
        <dbReference type="SAM" id="SignalP"/>
    </source>
</evidence>
<dbReference type="GO" id="GO:0008745">
    <property type="term" value="F:N-acetylmuramoyl-L-alanine amidase activity"/>
    <property type="evidence" value="ECO:0007669"/>
    <property type="project" value="UniProtKB-EC"/>
</dbReference>
<dbReference type="EMBL" id="JACHEO010000002">
    <property type="protein sequence ID" value="MBB5346941.1"/>
    <property type="molecule type" value="Genomic_DNA"/>
</dbReference>
<feature type="compositionally biased region" description="Polar residues" evidence="4">
    <location>
        <begin position="331"/>
        <end position="349"/>
    </location>
</feature>
<dbReference type="GO" id="GO:0030288">
    <property type="term" value="C:outer membrane-bounded periplasmic space"/>
    <property type="evidence" value="ECO:0007669"/>
    <property type="project" value="TreeGrafter"/>
</dbReference>
<dbReference type="PANTHER" id="PTHR30404:SF0">
    <property type="entry name" value="N-ACETYLMURAMOYL-L-ALANINE AMIDASE AMIC"/>
    <property type="match status" value="1"/>
</dbReference>
<dbReference type="Proteomes" id="UP000539642">
    <property type="component" value="Unassembled WGS sequence"/>
</dbReference>
<name>A0A840V170_9BACT</name>
<dbReference type="AlphaFoldDB" id="A0A840V170"/>
<evidence type="ECO:0000256" key="1">
    <source>
        <dbReference type="ARBA" id="ARBA00001561"/>
    </source>
</evidence>
<dbReference type="RefSeq" id="WP_183348264.1">
    <property type="nucleotide sequence ID" value="NZ_JACHEO010000002.1"/>
</dbReference>
<protein>
    <recommendedName>
        <fullName evidence="2">N-acetylmuramoyl-L-alanine amidase</fullName>
        <ecNumber evidence="2">3.5.1.28</ecNumber>
    </recommendedName>
</protein>
<comment type="caution">
    <text evidence="7">The sequence shown here is derived from an EMBL/GenBank/DDBJ whole genome shotgun (WGS) entry which is preliminary data.</text>
</comment>
<dbReference type="EC" id="3.5.1.28" evidence="2"/>
<dbReference type="CDD" id="cd02696">
    <property type="entry name" value="MurNAc-LAA"/>
    <property type="match status" value="1"/>
</dbReference>
<keyword evidence="5" id="KW-0732">Signal</keyword>
<proteinExistence type="predicted"/>
<evidence type="ECO:0000256" key="3">
    <source>
        <dbReference type="ARBA" id="ARBA00022801"/>
    </source>
</evidence>
<evidence type="ECO:0000313" key="8">
    <source>
        <dbReference type="Proteomes" id="UP000539642"/>
    </source>
</evidence>
<feature type="region of interest" description="Disordered" evidence="4">
    <location>
        <begin position="318"/>
        <end position="359"/>
    </location>
</feature>
<evidence type="ECO:0000313" key="7">
    <source>
        <dbReference type="EMBL" id="MBB5346941.1"/>
    </source>
</evidence>
<keyword evidence="8" id="KW-1185">Reference proteome</keyword>
<comment type="catalytic activity">
    <reaction evidence="1">
        <text>Hydrolyzes the link between N-acetylmuramoyl residues and L-amino acid residues in certain cell-wall glycopeptides.</text>
        <dbReference type="EC" id="3.5.1.28"/>
    </reaction>
</comment>
<dbReference type="InterPro" id="IPR021731">
    <property type="entry name" value="AMIN_dom"/>
</dbReference>